<dbReference type="Pfam" id="PF14768">
    <property type="entry name" value="RPA_interact_C"/>
    <property type="match status" value="1"/>
</dbReference>
<dbReference type="InterPro" id="IPR028158">
    <property type="entry name" value="RPA_interact_N_dom"/>
</dbReference>
<evidence type="ECO:0000256" key="3">
    <source>
        <dbReference type="ARBA" id="ARBA00022771"/>
    </source>
</evidence>
<evidence type="ECO:0000313" key="8">
    <source>
        <dbReference type="EMBL" id="CAH1404074.1"/>
    </source>
</evidence>
<keyword evidence="4" id="KW-0862">Zinc</keyword>
<accession>A0A9P0HLS8</accession>
<comment type="subcellular location">
    <subcellularLocation>
        <location evidence="1">Nucleus</location>
    </subcellularLocation>
</comment>
<dbReference type="GO" id="GO:0006606">
    <property type="term" value="P:protein import into nucleus"/>
    <property type="evidence" value="ECO:0007669"/>
    <property type="project" value="TreeGrafter"/>
</dbReference>
<evidence type="ECO:0000259" key="7">
    <source>
        <dbReference type="Pfam" id="PF14768"/>
    </source>
</evidence>
<sequence length="209" mass="24397">MAGILVSPKFDDRIRKRNALYKKRGESPKFRDVLRERCHARIRASRCALLEKFRNLNDPEELQSTLTGILKEEIKSLTCSTYDNRFNRNYEEELQTVDELEEDYWLIEEYDRILAEEEANFNFEWENQIICPICEKSVLVNDNSVISCNKCLSQFPLVDSLQTFKDSLDAALRAHNESCPDSAQFALLKDKELGLFLICEFCMSFSQVL</sequence>
<dbReference type="GO" id="GO:0008270">
    <property type="term" value="F:zinc ion binding"/>
    <property type="evidence" value="ECO:0007669"/>
    <property type="project" value="UniProtKB-KW"/>
</dbReference>
<dbReference type="GO" id="GO:0005634">
    <property type="term" value="C:nucleus"/>
    <property type="evidence" value="ECO:0007669"/>
    <property type="project" value="UniProtKB-SubCell"/>
</dbReference>
<gene>
    <name evidence="8" type="ORF">NEZAVI_LOCUS12545</name>
</gene>
<evidence type="ECO:0000256" key="2">
    <source>
        <dbReference type="ARBA" id="ARBA00022723"/>
    </source>
</evidence>
<keyword evidence="3" id="KW-0863">Zinc-finger</keyword>
<name>A0A9P0HLS8_NEZVI</name>
<evidence type="ECO:0000256" key="4">
    <source>
        <dbReference type="ARBA" id="ARBA00022833"/>
    </source>
</evidence>
<dbReference type="PANTHER" id="PTHR31742:SF1">
    <property type="entry name" value="RPA-INTERACTING PROTEIN"/>
    <property type="match status" value="1"/>
</dbReference>
<dbReference type="AlphaFoldDB" id="A0A9P0HLS8"/>
<dbReference type="Proteomes" id="UP001152798">
    <property type="component" value="Chromosome 5"/>
</dbReference>
<keyword evidence="2" id="KW-0479">Metal-binding</keyword>
<keyword evidence="5" id="KW-0539">Nucleus</keyword>
<evidence type="ECO:0000259" key="6">
    <source>
        <dbReference type="Pfam" id="PF14766"/>
    </source>
</evidence>
<dbReference type="InterPro" id="IPR028159">
    <property type="entry name" value="RPA_interact_C_dom"/>
</dbReference>
<evidence type="ECO:0000313" key="9">
    <source>
        <dbReference type="Proteomes" id="UP001152798"/>
    </source>
</evidence>
<evidence type="ECO:0008006" key="10">
    <source>
        <dbReference type="Google" id="ProtNLM"/>
    </source>
</evidence>
<dbReference type="EMBL" id="OV725081">
    <property type="protein sequence ID" value="CAH1404074.1"/>
    <property type="molecule type" value="Genomic_DNA"/>
</dbReference>
<keyword evidence="9" id="KW-1185">Reference proteome</keyword>
<feature type="domain" description="RPA-interacting protein C-terminal" evidence="7">
    <location>
        <begin position="130"/>
        <end position="206"/>
    </location>
</feature>
<dbReference type="OrthoDB" id="435311at2759"/>
<organism evidence="8 9">
    <name type="scientific">Nezara viridula</name>
    <name type="common">Southern green stink bug</name>
    <name type="synonym">Cimex viridulus</name>
    <dbReference type="NCBI Taxonomy" id="85310"/>
    <lineage>
        <taxon>Eukaryota</taxon>
        <taxon>Metazoa</taxon>
        <taxon>Ecdysozoa</taxon>
        <taxon>Arthropoda</taxon>
        <taxon>Hexapoda</taxon>
        <taxon>Insecta</taxon>
        <taxon>Pterygota</taxon>
        <taxon>Neoptera</taxon>
        <taxon>Paraneoptera</taxon>
        <taxon>Hemiptera</taxon>
        <taxon>Heteroptera</taxon>
        <taxon>Panheteroptera</taxon>
        <taxon>Pentatomomorpha</taxon>
        <taxon>Pentatomoidea</taxon>
        <taxon>Pentatomidae</taxon>
        <taxon>Pentatominae</taxon>
        <taxon>Nezara</taxon>
    </lineage>
</organism>
<reference evidence="8" key="1">
    <citation type="submission" date="2022-01" db="EMBL/GenBank/DDBJ databases">
        <authorList>
            <person name="King R."/>
        </authorList>
    </citation>
    <scope>NUCLEOTIDE SEQUENCE</scope>
</reference>
<dbReference type="PANTHER" id="PTHR31742">
    <property type="entry name" value="RPA-INTERACTING PROTEIN RPAIN"/>
    <property type="match status" value="1"/>
</dbReference>
<feature type="domain" description="RPA-interacting protein N-terminal" evidence="6">
    <location>
        <begin position="17"/>
        <end position="55"/>
    </location>
</feature>
<evidence type="ECO:0000256" key="5">
    <source>
        <dbReference type="ARBA" id="ARBA00023242"/>
    </source>
</evidence>
<evidence type="ECO:0000256" key="1">
    <source>
        <dbReference type="ARBA" id="ARBA00004123"/>
    </source>
</evidence>
<dbReference type="InterPro" id="IPR028156">
    <property type="entry name" value="RIP"/>
</dbReference>
<protein>
    <recommendedName>
        <fullName evidence="10">RPA-interacting protein</fullName>
    </recommendedName>
</protein>
<proteinExistence type="predicted"/>
<dbReference type="Pfam" id="PF14766">
    <property type="entry name" value="RPA_interact_N"/>
    <property type="match status" value="1"/>
</dbReference>